<keyword evidence="5" id="KW-0732">Signal</keyword>
<evidence type="ECO:0000259" key="6">
    <source>
        <dbReference type="PROSITE" id="PS51007"/>
    </source>
</evidence>
<dbReference type="GO" id="GO:0009055">
    <property type="term" value="F:electron transfer activity"/>
    <property type="evidence" value="ECO:0007669"/>
    <property type="project" value="InterPro"/>
</dbReference>
<evidence type="ECO:0000256" key="3">
    <source>
        <dbReference type="ARBA" id="ARBA00023004"/>
    </source>
</evidence>
<evidence type="ECO:0000256" key="2">
    <source>
        <dbReference type="ARBA" id="ARBA00022723"/>
    </source>
</evidence>
<protein>
    <submittedName>
        <fullName evidence="7">Cytochrome</fullName>
    </submittedName>
</protein>
<evidence type="ECO:0000256" key="4">
    <source>
        <dbReference type="PROSITE-ProRule" id="PRU00433"/>
    </source>
</evidence>
<dbReference type="Pfam" id="PF00034">
    <property type="entry name" value="Cytochrom_C"/>
    <property type="match status" value="1"/>
</dbReference>
<accession>A0A378UHB4</accession>
<feature type="domain" description="Cytochrome c" evidence="6">
    <location>
        <begin position="25"/>
        <end position="113"/>
    </location>
</feature>
<keyword evidence="1 4" id="KW-0349">Heme</keyword>
<dbReference type="InterPro" id="IPR051459">
    <property type="entry name" value="Cytochrome_c-type_DH"/>
</dbReference>
<name>A0A378UHB4_BERDE</name>
<keyword evidence="8" id="KW-1185">Reference proteome</keyword>
<keyword evidence="3 4" id="KW-0408">Iron</keyword>
<evidence type="ECO:0000313" key="8">
    <source>
        <dbReference type="Proteomes" id="UP000254651"/>
    </source>
</evidence>
<dbReference type="GO" id="GO:0020037">
    <property type="term" value="F:heme binding"/>
    <property type="evidence" value="ECO:0007669"/>
    <property type="project" value="InterPro"/>
</dbReference>
<keyword evidence="2 4" id="KW-0479">Metal-binding</keyword>
<evidence type="ECO:0000313" key="7">
    <source>
        <dbReference type="EMBL" id="STZ76764.1"/>
    </source>
</evidence>
<dbReference type="Proteomes" id="UP000254651">
    <property type="component" value="Unassembled WGS sequence"/>
</dbReference>
<reference evidence="7 8" key="1">
    <citation type="submission" date="2018-06" db="EMBL/GenBank/DDBJ databases">
        <authorList>
            <consortium name="Pathogen Informatics"/>
            <person name="Doyle S."/>
        </authorList>
    </citation>
    <scope>NUCLEOTIDE SEQUENCE [LARGE SCALE GENOMIC DNA]</scope>
    <source>
        <strain evidence="7 8">NCTC10295</strain>
    </source>
</reference>
<evidence type="ECO:0000256" key="1">
    <source>
        <dbReference type="ARBA" id="ARBA00022617"/>
    </source>
</evidence>
<dbReference type="PANTHER" id="PTHR35008:SF4">
    <property type="entry name" value="BLL4482 PROTEIN"/>
    <property type="match status" value="1"/>
</dbReference>
<dbReference type="AlphaFoldDB" id="A0A378UHB4"/>
<dbReference type="SUPFAM" id="SSF46626">
    <property type="entry name" value="Cytochrome c"/>
    <property type="match status" value="1"/>
</dbReference>
<feature type="signal peptide" evidence="5">
    <location>
        <begin position="1"/>
        <end position="20"/>
    </location>
</feature>
<dbReference type="Gene3D" id="1.10.760.10">
    <property type="entry name" value="Cytochrome c-like domain"/>
    <property type="match status" value="1"/>
</dbReference>
<evidence type="ECO:0000256" key="5">
    <source>
        <dbReference type="SAM" id="SignalP"/>
    </source>
</evidence>
<dbReference type="InterPro" id="IPR009056">
    <property type="entry name" value="Cyt_c-like_dom"/>
</dbReference>
<dbReference type="RefSeq" id="WP_066077746.1">
    <property type="nucleotide sequence ID" value="NZ_CP181246.1"/>
</dbReference>
<proteinExistence type="predicted"/>
<feature type="chain" id="PRO_5016945482" evidence="5">
    <location>
        <begin position="21"/>
        <end position="131"/>
    </location>
</feature>
<sequence>MNTAASALSALLLLALAAPAAANPADTAKGRQLYERNCAACHGKKGEGRGTTFPPLYRSDYIKNKPHALAASITKGIKGPIKVNGKTYDGFMPAIALNDADAAAIATYIMTAFDNGGGVITEKDIKQSRKK</sequence>
<dbReference type="PANTHER" id="PTHR35008">
    <property type="entry name" value="BLL4482 PROTEIN-RELATED"/>
    <property type="match status" value="1"/>
</dbReference>
<dbReference type="EMBL" id="UGQS01000002">
    <property type="protein sequence ID" value="STZ76764.1"/>
    <property type="molecule type" value="Genomic_DNA"/>
</dbReference>
<gene>
    <name evidence="7" type="primary">cycA</name>
    <name evidence="7" type="ORF">NCTC10295_01547</name>
</gene>
<dbReference type="GO" id="GO:0046872">
    <property type="term" value="F:metal ion binding"/>
    <property type="evidence" value="ECO:0007669"/>
    <property type="project" value="UniProtKB-KW"/>
</dbReference>
<dbReference type="InterPro" id="IPR036909">
    <property type="entry name" value="Cyt_c-like_dom_sf"/>
</dbReference>
<organism evidence="7 8">
    <name type="scientific">Bergeriella denitrificans</name>
    <name type="common">Neisseria denitrificans</name>
    <dbReference type="NCBI Taxonomy" id="494"/>
    <lineage>
        <taxon>Bacteria</taxon>
        <taxon>Pseudomonadati</taxon>
        <taxon>Pseudomonadota</taxon>
        <taxon>Betaproteobacteria</taxon>
        <taxon>Neisseriales</taxon>
        <taxon>Neisseriaceae</taxon>
        <taxon>Bergeriella</taxon>
    </lineage>
</organism>
<dbReference type="PROSITE" id="PS51007">
    <property type="entry name" value="CYTC"/>
    <property type="match status" value="1"/>
</dbReference>